<evidence type="ECO:0000256" key="1">
    <source>
        <dbReference type="ARBA" id="ARBA00011738"/>
    </source>
</evidence>
<dbReference type="InterPro" id="IPR007247">
    <property type="entry name" value="Ureidogly_lyase"/>
</dbReference>
<dbReference type="InterPro" id="IPR024060">
    <property type="entry name" value="Ureidoglycolate_lyase_dom_sf"/>
</dbReference>
<dbReference type="Gene3D" id="2.60.120.480">
    <property type="entry name" value="Ureidoglycolate hydrolase"/>
    <property type="match status" value="1"/>
</dbReference>
<dbReference type="AlphaFoldDB" id="A0A926Z5F8"/>
<evidence type="ECO:0000313" key="5">
    <source>
        <dbReference type="EMBL" id="MBD2149557.1"/>
    </source>
</evidence>
<dbReference type="InterPro" id="IPR011051">
    <property type="entry name" value="RmlC_Cupin_sf"/>
</dbReference>
<comment type="subunit">
    <text evidence="1">Homodimer.</text>
</comment>
<dbReference type="GO" id="GO:0004848">
    <property type="term" value="F:ureidoglycolate hydrolase activity"/>
    <property type="evidence" value="ECO:0007669"/>
    <property type="project" value="InterPro"/>
</dbReference>
<dbReference type="GO" id="GO:0000256">
    <property type="term" value="P:allantoin catabolic process"/>
    <property type="evidence" value="ECO:0007669"/>
    <property type="project" value="InterPro"/>
</dbReference>
<dbReference type="Proteomes" id="UP000631421">
    <property type="component" value="Unassembled WGS sequence"/>
</dbReference>
<dbReference type="SUPFAM" id="SSF51182">
    <property type="entry name" value="RmlC-like cupins"/>
    <property type="match status" value="1"/>
</dbReference>
<dbReference type="GO" id="GO:0050385">
    <property type="term" value="F:ureidoglycolate lyase activity"/>
    <property type="evidence" value="ECO:0007669"/>
    <property type="project" value="UniProtKB-EC"/>
</dbReference>
<evidence type="ECO:0000256" key="4">
    <source>
        <dbReference type="ARBA" id="ARBA00047684"/>
    </source>
</evidence>
<organism evidence="5 6">
    <name type="scientific">Pseudanabaena cinerea FACHB-1277</name>
    <dbReference type="NCBI Taxonomy" id="2949581"/>
    <lineage>
        <taxon>Bacteria</taxon>
        <taxon>Bacillati</taxon>
        <taxon>Cyanobacteriota</taxon>
        <taxon>Cyanophyceae</taxon>
        <taxon>Pseudanabaenales</taxon>
        <taxon>Pseudanabaenaceae</taxon>
        <taxon>Pseudanabaena</taxon>
        <taxon>Pseudanabaena cinerea</taxon>
    </lineage>
</organism>
<accession>A0A926Z5F8</accession>
<dbReference type="GO" id="GO:0006144">
    <property type="term" value="P:purine nucleobase metabolic process"/>
    <property type="evidence" value="ECO:0007669"/>
    <property type="project" value="UniProtKB-KW"/>
</dbReference>
<evidence type="ECO:0000256" key="3">
    <source>
        <dbReference type="ARBA" id="ARBA00023239"/>
    </source>
</evidence>
<keyword evidence="3 5" id="KW-0456">Lyase</keyword>
<sequence length="168" mass="18789">MSMSATSQLLPVQNITPQSFQPYGQLILPSNDGKLFDQDDAQLCLEGIPRFYIMRLAKTGIRFQSLARHQKCTQCLGSVGGQDWFMAVAPASGSELDGDRLDLDQLAAFRISGSCLIKLNLGTWHAGPLFMADSMDFYNLELHDTNIHDYGVYNLRKLHNTSFELDLN</sequence>
<comment type="catalytic activity">
    <reaction evidence="4">
        <text>(S)-ureidoglycolate = urea + glyoxylate</text>
        <dbReference type="Rhea" id="RHEA:11304"/>
        <dbReference type="ChEBI" id="CHEBI:16199"/>
        <dbReference type="ChEBI" id="CHEBI:36655"/>
        <dbReference type="ChEBI" id="CHEBI:57296"/>
        <dbReference type="EC" id="4.3.2.3"/>
    </reaction>
</comment>
<comment type="caution">
    <text evidence="5">The sequence shown here is derived from an EMBL/GenBank/DDBJ whole genome shotgun (WGS) entry which is preliminary data.</text>
</comment>
<keyword evidence="6" id="KW-1185">Reference proteome</keyword>
<dbReference type="PANTHER" id="PTHR35721:SF1">
    <property type="entry name" value="UREIDOGLYCOLATE HYDROLASE"/>
    <property type="match status" value="1"/>
</dbReference>
<keyword evidence="2" id="KW-0659">Purine metabolism</keyword>
<gene>
    <name evidence="5" type="ORF">H6F44_05375</name>
</gene>
<name>A0A926Z5F8_9CYAN</name>
<dbReference type="EMBL" id="JACJPY010000010">
    <property type="protein sequence ID" value="MBD2149557.1"/>
    <property type="molecule type" value="Genomic_DNA"/>
</dbReference>
<evidence type="ECO:0000256" key="2">
    <source>
        <dbReference type="ARBA" id="ARBA00022631"/>
    </source>
</evidence>
<protein>
    <submittedName>
        <fullName evidence="5">Ureidoglycolate lyase</fullName>
    </submittedName>
</protein>
<dbReference type="RefSeq" id="WP_190349930.1">
    <property type="nucleotide sequence ID" value="NZ_JACJPY010000010.1"/>
</dbReference>
<dbReference type="PANTHER" id="PTHR35721">
    <property type="entry name" value="UREIDOGLYCOLATE HYDROLASE"/>
    <property type="match status" value="1"/>
</dbReference>
<dbReference type="Pfam" id="PF04115">
    <property type="entry name" value="Ureidogly_lyase"/>
    <property type="match status" value="1"/>
</dbReference>
<reference evidence="5 6" key="1">
    <citation type="journal article" date="2015" name="ISME J.">
        <title>Draft Genome Sequence of Streptomyces incarnatus NRRL8089, which Produces the Nucleoside Antibiotic Sinefungin.</title>
        <authorList>
            <person name="Oshima K."/>
            <person name="Hattori M."/>
            <person name="Shimizu H."/>
            <person name="Fukuda K."/>
            <person name="Nemoto M."/>
            <person name="Inagaki K."/>
            <person name="Tamura T."/>
        </authorList>
    </citation>
    <scope>NUCLEOTIDE SEQUENCE [LARGE SCALE GENOMIC DNA]</scope>
    <source>
        <strain evidence="5 6">FACHB-1277</strain>
    </source>
</reference>
<evidence type="ECO:0000313" key="6">
    <source>
        <dbReference type="Proteomes" id="UP000631421"/>
    </source>
</evidence>
<proteinExistence type="predicted"/>